<feature type="compositionally biased region" description="Basic and acidic residues" evidence="1">
    <location>
        <begin position="37"/>
        <end position="47"/>
    </location>
</feature>
<evidence type="ECO:0000256" key="1">
    <source>
        <dbReference type="SAM" id="MobiDB-lite"/>
    </source>
</evidence>
<accession>A0A3B1CAN5</accession>
<dbReference type="AlphaFoldDB" id="A0A3B1CAN5"/>
<proteinExistence type="predicted"/>
<feature type="region of interest" description="Disordered" evidence="1">
    <location>
        <begin position="1"/>
        <end position="76"/>
    </location>
</feature>
<reference evidence="2" key="1">
    <citation type="submission" date="2018-06" db="EMBL/GenBank/DDBJ databases">
        <authorList>
            <person name="Zhirakovskaya E."/>
        </authorList>
    </citation>
    <scope>NUCLEOTIDE SEQUENCE</scope>
</reference>
<protein>
    <submittedName>
        <fullName evidence="2">Uncharacterized protein</fullName>
    </submittedName>
</protein>
<feature type="compositionally biased region" description="Polar residues" evidence="1">
    <location>
        <begin position="1"/>
        <end position="14"/>
    </location>
</feature>
<evidence type="ECO:0000313" key="2">
    <source>
        <dbReference type="EMBL" id="VAX27566.1"/>
    </source>
</evidence>
<sequence length="76" mass="8440">MKTSPRQTQVQAKQKASAPVSETAQKKKALSETLAFEDQRESSRAEADFQMGIDQSPRMTAQRKKITSAFGPAIQR</sequence>
<gene>
    <name evidence="2" type="ORF">MNBD_NITROSPIRAE01-1079</name>
</gene>
<name>A0A3B1CAN5_9ZZZZ</name>
<organism evidence="2">
    <name type="scientific">hydrothermal vent metagenome</name>
    <dbReference type="NCBI Taxonomy" id="652676"/>
    <lineage>
        <taxon>unclassified sequences</taxon>
        <taxon>metagenomes</taxon>
        <taxon>ecological metagenomes</taxon>
    </lineage>
</organism>
<dbReference type="EMBL" id="UOGF01000030">
    <property type="protein sequence ID" value="VAX27566.1"/>
    <property type="molecule type" value="Genomic_DNA"/>
</dbReference>
<feature type="non-terminal residue" evidence="2">
    <location>
        <position position="76"/>
    </location>
</feature>